<dbReference type="GO" id="GO:0016020">
    <property type="term" value="C:membrane"/>
    <property type="evidence" value="ECO:0007669"/>
    <property type="project" value="UniProtKB-SubCell"/>
</dbReference>
<evidence type="ECO:0000256" key="3">
    <source>
        <dbReference type="ARBA" id="ARBA00022989"/>
    </source>
</evidence>
<feature type="transmembrane region" description="Helical" evidence="7">
    <location>
        <begin position="20"/>
        <end position="38"/>
    </location>
</feature>
<protein>
    <recommendedName>
        <fullName evidence="8">Rhodopsin domain-containing protein</fullName>
    </recommendedName>
</protein>
<feature type="transmembrane region" description="Helical" evidence="7">
    <location>
        <begin position="200"/>
        <end position="225"/>
    </location>
</feature>
<evidence type="ECO:0000256" key="5">
    <source>
        <dbReference type="ARBA" id="ARBA00038359"/>
    </source>
</evidence>
<dbReference type="PANTHER" id="PTHR33048:SF146">
    <property type="entry name" value="INTEGRAL MEMBRANE PROTEIN"/>
    <property type="match status" value="1"/>
</dbReference>
<feature type="transmembrane region" description="Helical" evidence="7">
    <location>
        <begin position="58"/>
        <end position="78"/>
    </location>
</feature>
<keyword evidence="3 7" id="KW-1133">Transmembrane helix</keyword>
<feature type="transmembrane region" description="Helical" evidence="7">
    <location>
        <begin position="115"/>
        <end position="136"/>
    </location>
</feature>
<evidence type="ECO:0000256" key="6">
    <source>
        <dbReference type="SAM" id="MobiDB-lite"/>
    </source>
</evidence>
<sequence length="431" mass="49301">MSADAWIQSLVLSQSGEHALTWSLMSIPFILFPIRLYIRYTHHHHHHHHHHRLLSDDYLLFAAFLLMISLGAIHTYQYPILFQAHHYFTNPDKIKTSFPPESLMKEIQSLSKSQFAKIFIIWTLQWCCKLSLLMFLRRLLKEVNNTLVLILYMNWWWWGVVAMCTTVWVVGVLINCFTCFPPKRRWEGNSCNIPTTNNGLIAATILDITSDIGIILLFSNLFFSYRLKIKFRLCQKLIIAGVFGVSIIILIFLAIFRIILLYKSRETNSSIWLNGIAAAQFEQVFGTTAVVIAILPGLELFSMKQKSTQDMEGLQNTNGDSIHKSKPKGKTVDENGNTTMSLTTWAPEEGEHQQQEEDNTVCLGKFMRRESNHNIVAPFPEPEEYTPANDINNNGGQNIYAPSTNVPPIQVKLRQVIPDIGGETSPVIRKR</sequence>
<dbReference type="InterPro" id="IPR052337">
    <property type="entry name" value="SAT4-like"/>
</dbReference>
<feature type="transmembrane region" description="Helical" evidence="7">
    <location>
        <begin position="237"/>
        <end position="260"/>
    </location>
</feature>
<feature type="domain" description="Rhodopsin" evidence="8">
    <location>
        <begin position="47"/>
        <end position="298"/>
    </location>
</feature>
<dbReference type="InterPro" id="IPR049326">
    <property type="entry name" value="Rhodopsin_dom_fungi"/>
</dbReference>
<feature type="region of interest" description="Disordered" evidence="6">
    <location>
        <begin position="309"/>
        <end position="340"/>
    </location>
</feature>
<keyword evidence="4 7" id="KW-0472">Membrane</keyword>
<name>A0A8H2ECG0_ORBOL</name>
<dbReference type="EMBL" id="SOZJ01000001">
    <property type="protein sequence ID" value="TGJ73284.1"/>
    <property type="molecule type" value="Genomic_DNA"/>
</dbReference>
<gene>
    <name evidence="9" type="ORF">EYR41_000394</name>
</gene>
<comment type="caution">
    <text evidence="9">The sequence shown here is derived from an EMBL/GenBank/DDBJ whole genome shotgun (WGS) entry which is preliminary data.</text>
</comment>
<accession>A0A8H2ECG0</accession>
<evidence type="ECO:0000313" key="9">
    <source>
        <dbReference type="EMBL" id="TGJ73284.1"/>
    </source>
</evidence>
<proteinExistence type="inferred from homology"/>
<reference evidence="9 10" key="1">
    <citation type="submission" date="2019-03" db="EMBL/GenBank/DDBJ databases">
        <title>Nematode-trapping fungi genome.</title>
        <authorList>
            <person name="Vidal-Diez De Ulzurrun G."/>
        </authorList>
    </citation>
    <scope>NUCLEOTIDE SEQUENCE [LARGE SCALE GENOMIC DNA]</scope>
    <source>
        <strain evidence="9 10">TWF154</strain>
    </source>
</reference>
<comment type="similarity">
    <text evidence="5">Belongs to the SAT4 family.</text>
</comment>
<evidence type="ECO:0000256" key="7">
    <source>
        <dbReference type="SAM" id="Phobius"/>
    </source>
</evidence>
<dbReference type="Pfam" id="PF20684">
    <property type="entry name" value="Fung_rhodopsin"/>
    <property type="match status" value="1"/>
</dbReference>
<feature type="transmembrane region" description="Helical" evidence="7">
    <location>
        <begin position="280"/>
        <end position="301"/>
    </location>
</feature>
<comment type="subcellular location">
    <subcellularLocation>
        <location evidence="1">Membrane</location>
        <topology evidence="1">Multi-pass membrane protein</topology>
    </subcellularLocation>
</comment>
<keyword evidence="2 7" id="KW-0812">Transmembrane</keyword>
<evidence type="ECO:0000313" key="10">
    <source>
        <dbReference type="Proteomes" id="UP000297595"/>
    </source>
</evidence>
<feature type="compositionally biased region" description="Polar residues" evidence="6">
    <location>
        <begin position="309"/>
        <end position="320"/>
    </location>
</feature>
<evidence type="ECO:0000256" key="4">
    <source>
        <dbReference type="ARBA" id="ARBA00023136"/>
    </source>
</evidence>
<dbReference type="AlphaFoldDB" id="A0A8H2ECG0"/>
<dbReference type="PANTHER" id="PTHR33048">
    <property type="entry name" value="PTH11-LIKE INTEGRAL MEMBRANE PROTEIN (AFU_ORTHOLOGUE AFUA_5G11245)"/>
    <property type="match status" value="1"/>
</dbReference>
<evidence type="ECO:0000256" key="1">
    <source>
        <dbReference type="ARBA" id="ARBA00004141"/>
    </source>
</evidence>
<feature type="transmembrane region" description="Helical" evidence="7">
    <location>
        <begin position="156"/>
        <end position="180"/>
    </location>
</feature>
<evidence type="ECO:0000259" key="8">
    <source>
        <dbReference type="Pfam" id="PF20684"/>
    </source>
</evidence>
<organism evidence="9 10">
    <name type="scientific">Orbilia oligospora</name>
    <name type="common">Nematode-trapping fungus</name>
    <name type="synonym">Arthrobotrys oligospora</name>
    <dbReference type="NCBI Taxonomy" id="2813651"/>
    <lineage>
        <taxon>Eukaryota</taxon>
        <taxon>Fungi</taxon>
        <taxon>Dikarya</taxon>
        <taxon>Ascomycota</taxon>
        <taxon>Pezizomycotina</taxon>
        <taxon>Orbiliomycetes</taxon>
        <taxon>Orbiliales</taxon>
        <taxon>Orbiliaceae</taxon>
        <taxon>Orbilia</taxon>
    </lineage>
</organism>
<evidence type="ECO:0000256" key="2">
    <source>
        <dbReference type="ARBA" id="ARBA00022692"/>
    </source>
</evidence>
<dbReference type="Proteomes" id="UP000297595">
    <property type="component" value="Unassembled WGS sequence"/>
</dbReference>